<evidence type="ECO:0000256" key="1">
    <source>
        <dbReference type="SAM" id="MobiDB-lite"/>
    </source>
</evidence>
<comment type="caution">
    <text evidence="2">The sequence shown here is derived from an EMBL/GenBank/DDBJ whole genome shotgun (WGS) entry which is preliminary data.</text>
</comment>
<evidence type="ECO:0000313" key="3">
    <source>
        <dbReference type="Proteomes" id="UP000314294"/>
    </source>
</evidence>
<evidence type="ECO:0000313" key="2">
    <source>
        <dbReference type="EMBL" id="TNN33395.1"/>
    </source>
</evidence>
<name>A0A4Z2EX00_9TELE</name>
<reference evidence="2 3" key="1">
    <citation type="submission" date="2019-03" db="EMBL/GenBank/DDBJ databases">
        <title>First draft genome of Liparis tanakae, snailfish: a comprehensive survey of snailfish specific genes.</title>
        <authorList>
            <person name="Kim W."/>
            <person name="Song I."/>
            <person name="Jeong J.-H."/>
            <person name="Kim D."/>
            <person name="Kim S."/>
            <person name="Ryu S."/>
            <person name="Song J.Y."/>
            <person name="Lee S.K."/>
        </authorList>
    </citation>
    <scope>NUCLEOTIDE SEQUENCE [LARGE SCALE GENOMIC DNA]</scope>
    <source>
        <tissue evidence="2">Muscle</tissue>
    </source>
</reference>
<accession>A0A4Z2EX00</accession>
<protein>
    <submittedName>
        <fullName evidence="2">Uncharacterized protein</fullName>
    </submittedName>
</protein>
<sequence length="111" mass="12306">MASTVSRLRHTHVCEESADSAAPPQAIGMISSVHLQEAGHHAYTRALLHPVVAFMVPRSTGGTFTLRCDIPRRWHLRSEVQREEEEDEGDVPSSVRVLGAPWARMHLSTQA</sequence>
<gene>
    <name evidence="2" type="ORF">EYF80_056440</name>
</gene>
<dbReference type="AlphaFoldDB" id="A0A4Z2EX00"/>
<organism evidence="2 3">
    <name type="scientific">Liparis tanakae</name>
    <name type="common">Tanaka's snailfish</name>
    <dbReference type="NCBI Taxonomy" id="230148"/>
    <lineage>
        <taxon>Eukaryota</taxon>
        <taxon>Metazoa</taxon>
        <taxon>Chordata</taxon>
        <taxon>Craniata</taxon>
        <taxon>Vertebrata</taxon>
        <taxon>Euteleostomi</taxon>
        <taxon>Actinopterygii</taxon>
        <taxon>Neopterygii</taxon>
        <taxon>Teleostei</taxon>
        <taxon>Neoteleostei</taxon>
        <taxon>Acanthomorphata</taxon>
        <taxon>Eupercaria</taxon>
        <taxon>Perciformes</taxon>
        <taxon>Cottioidei</taxon>
        <taxon>Cottales</taxon>
        <taxon>Liparidae</taxon>
        <taxon>Liparis</taxon>
    </lineage>
</organism>
<dbReference type="Proteomes" id="UP000314294">
    <property type="component" value="Unassembled WGS sequence"/>
</dbReference>
<feature type="region of interest" description="Disordered" evidence="1">
    <location>
        <begin position="1"/>
        <end position="21"/>
    </location>
</feature>
<dbReference type="EMBL" id="SRLO01002255">
    <property type="protein sequence ID" value="TNN33395.1"/>
    <property type="molecule type" value="Genomic_DNA"/>
</dbReference>
<proteinExistence type="predicted"/>
<keyword evidence="3" id="KW-1185">Reference proteome</keyword>